<keyword evidence="2" id="KW-1185">Reference proteome</keyword>
<comment type="caution">
    <text evidence="1">The sequence shown here is derived from an EMBL/GenBank/DDBJ whole genome shotgun (WGS) entry which is preliminary data.</text>
</comment>
<organism evidence="1 2">
    <name type="scientific">Puia dinghuensis</name>
    <dbReference type="NCBI Taxonomy" id="1792502"/>
    <lineage>
        <taxon>Bacteria</taxon>
        <taxon>Pseudomonadati</taxon>
        <taxon>Bacteroidota</taxon>
        <taxon>Chitinophagia</taxon>
        <taxon>Chitinophagales</taxon>
        <taxon>Chitinophagaceae</taxon>
        <taxon>Puia</taxon>
    </lineage>
</organism>
<gene>
    <name evidence="1" type="ORF">GCM10011511_47910</name>
</gene>
<dbReference type="Proteomes" id="UP000607559">
    <property type="component" value="Unassembled WGS sequence"/>
</dbReference>
<name>A0A8J2XVS7_9BACT</name>
<dbReference type="InterPro" id="IPR021109">
    <property type="entry name" value="Peptidase_aspartic_dom_sf"/>
</dbReference>
<dbReference type="RefSeq" id="WP_188936560.1">
    <property type="nucleotide sequence ID" value="NZ_BMJC01000005.1"/>
</dbReference>
<accession>A0A8J2XVS7</accession>
<reference evidence="1" key="1">
    <citation type="journal article" date="2014" name="Int. J. Syst. Evol. Microbiol.">
        <title>Complete genome sequence of Corynebacterium casei LMG S-19264T (=DSM 44701T), isolated from a smear-ripened cheese.</title>
        <authorList>
            <consortium name="US DOE Joint Genome Institute (JGI-PGF)"/>
            <person name="Walter F."/>
            <person name="Albersmeier A."/>
            <person name="Kalinowski J."/>
            <person name="Ruckert C."/>
        </authorList>
    </citation>
    <scope>NUCLEOTIDE SEQUENCE</scope>
    <source>
        <strain evidence="1">CGMCC 1.15448</strain>
    </source>
</reference>
<sequence>MKPGRAYLIAAMIAVFFSGSPAYTLSLSPVFPHRVQRTFPGDPAISIDPVISSDSASCTIPFTRIGNLILIRAKVDTTTGYFVLDTGAPGLVLNITYFRHYPASSATEGGGITGSAAISARTAVDSLRMGPVRYSHVDADLINLGHIESSKGVRIYGLLGMELLMHFEMIIDYGASVIYLHLLGKKESGVYHNPQLTDTSAYSTIPIDIDGNKIIVNIYLKGKKLKFVIDSGAETNVLDSRLPDKVFQQVEITRKVLLGGSGSHKVEALYGDIKGLRIGDRDITNLPILITNLQSMCDSYNTSCLDGVLGFDFLSLHKIGFNFVNHKMYIWK</sequence>
<reference evidence="1" key="2">
    <citation type="submission" date="2020-09" db="EMBL/GenBank/DDBJ databases">
        <authorList>
            <person name="Sun Q."/>
            <person name="Zhou Y."/>
        </authorList>
    </citation>
    <scope>NUCLEOTIDE SEQUENCE</scope>
    <source>
        <strain evidence="1">CGMCC 1.15448</strain>
    </source>
</reference>
<proteinExistence type="predicted"/>
<protein>
    <recommendedName>
        <fullName evidence="3">Peptidase A2 domain-containing protein</fullName>
    </recommendedName>
</protein>
<dbReference type="AlphaFoldDB" id="A0A8J2XVS7"/>
<evidence type="ECO:0000313" key="2">
    <source>
        <dbReference type="Proteomes" id="UP000607559"/>
    </source>
</evidence>
<evidence type="ECO:0000313" key="1">
    <source>
        <dbReference type="EMBL" id="GGB18544.1"/>
    </source>
</evidence>
<evidence type="ECO:0008006" key="3">
    <source>
        <dbReference type="Google" id="ProtNLM"/>
    </source>
</evidence>
<dbReference type="CDD" id="cd05483">
    <property type="entry name" value="retropepsin_like_bacteria"/>
    <property type="match status" value="1"/>
</dbReference>
<dbReference type="SUPFAM" id="SSF50630">
    <property type="entry name" value="Acid proteases"/>
    <property type="match status" value="1"/>
</dbReference>
<dbReference type="InterPro" id="IPR034122">
    <property type="entry name" value="Retropepsin-like_bacterial"/>
</dbReference>
<dbReference type="EMBL" id="BMJC01000005">
    <property type="protein sequence ID" value="GGB18544.1"/>
    <property type="molecule type" value="Genomic_DNA"/>
</dbReference>
<dbReference type="Pfam" id="PF13650">
    <property type="entry name" value="Asp_protease_2"/>
    <property type="match status" value="2"/>
</dbReference>
<dbReference type="Gene3D" id="2.40.70.10">
    <property type="entry name" value="Acid Proteases"/>
    <property type="match status" value="2"/>
</dbReference>